<reference evidence="2 3" key="1">
    <citation type="submission" date="2018-04" db="EMBL/GenBank/DDBJ databases">
        <title>Novel Campyloabacter and Helicobacter Species and Strains.</title>
        <authorList>
            <person name="Mannion A.J."/>
            <person name="Shen Z."/>
            <person name="Fox J.G."/>
        </authorList>
    </citation>
    <scope>NUCLEOTIDE SEQUENCE [LARGE SCALE GENOMIC DNA]</scope>
    <source>
        <strain evidence="2 3">MIT 17-337</strain>
    </source>
</reference>
<keyword evidence="3" id="KW-1185">Reference proteome</keyword>
<accession>A0A3D8II68</accession>
<keyword evidence="1" id="KW-1133">Transmembrane helix</keyword>
<sequence length="194" mass="21884">MPTLFRIFGKGVLVVLPFAIVAWLLYFLFGIFDGVWNLVLSMVHWLVKTMINEDLDTKIPSIVASISLIVILLCLIFYIGYRFEKQQNAIFIKLSELIVSKIPIIGSVYYTIKDLISMISGSSKDKYLGVAFITIGEGELMGFITKEEGEYYWVFCPLTPPTSGLLLRIHKDKIKKSNMSVSDGLKKIVSFGVK</sequence>
<dbReference type="Proteomes" id="UP000256379">
    <property type="component" value="Unassembled WGS sequence"/>
</dbReference>
<dbReference type="OrthoDB" id="9780267at2"/>
<dbReference type="EMBL" id="NXLQ01000017">
    <property type="protein sequence ID" value="RDU64892.1"/>
    <property type="molecule type" value="Genomic_DNA"/>
</dbReference>
<organism evidence="2 3">
    <name type="scientific">Helicobacter didelphidarum</name>
    <dbReference type="NCBI Taxonomy" id="2040648"/>
    <lineage>
        <taxon>Bacteria</taxon>
        <taxon>Pseudomonadati</taxon>
        <taxon>Campylobacterota</taxon>
        <taxon>Epsilonproteobacteria</taxon>
        <taxon>Campylobacterales</taxon>
        <taxon>Helicobacteraceae</taxon>
        <taxon>Helicobacter</taxon>
    </lineage>
</organism>
<gene>
    <name evidence="2" type="ORF">CQA53_07425</name>
</gene>
<dbReference type="InterPro" id="IPR007462">
    <property type="entry name" value="COV1-like"/>
</dbReference>
<dbReference type="PANTHER" id="PTHR31876">
    <property type="entry name" value="COV-LIKE PROTEIN 1"/>
    <property type="match status" value="1"/>
</dbReference>
<proteinExistence type="predicted"/>
<dbReference type="AlphaFoldDB" id="A0A3D8II68"/>
<dbReference type="RefSeq" id="WP_115543384.1">
    <property type="nucleotide sequence ID" value="NZ_NXLQ01000017.1"/>
</dbReference>
<dbReference type="Pfam" id="PF04367">
    <property type="entry name" value="DUF502"/>
    <property type="match status" value="1"/>
</dbReference>
<evidence type="ECO:0008006" key="4">
    <source>
        <dbReference type="Google" id="ProtNLM"/>
    </source>
</evidence>
<keyword evidence="1" id="KW-0472">Membrane</keyword>
<evidence type="ECO:0000256" key="1">
    <source>
        <dbReference type="SAM" id="Phobius"/>
    </source>
</evidence>
<feature type="transmembrane region" description="Helical" evidence="1">
    <location>
        <begin position="59"/>
        <end position="81"/>
    </location>
</feature>
<keyword evidence="1" id="KW-0812">Transmembrane</keyword>
<comment type="caution">
    <text evidence="2">The sequence shown here is derived from an EMBL/GenBank/DDBJ whole genome shotgun (WGS) entry which is preliminary data.</text>
</comment>
<name>A0A3D8II68_9HELI</name>
<evidence type="ECO:0000313" key="3">
    <source>
        <dbReference type="Proteomes" id="UP000256379"/>
    </source>
</evidence>
<feature type="transmembrane region" description="Helical" evidence="1">
    <location>
        <begin position="12"/>
        <end position="39"/>
    </location>
</feature>
<protein>
    <recommendedName>
        <fullName evidence="4">DUF502 domain-containing protein</fullName>
    </recommendedName>
</protein>
<evidence type="ECO:0000313" key="2">
    <source>
        <dbReference type="EMBL" id="RDU64892.1"/>
    </source>
</evidence>
<dbReference type="PANTHER" id="PTHR31876:SF26">
    <property type="entry name" value="PROTEIN LIKE COV 2"/>
    <property type="match status" value="1"/>
</dbReference>